<dbReference type="InterPro" id="IPR040452">
    <property type="entry name" value="SfsA_C"/>
</dbReference>
<evidence type="ECO:0000259" key="3">
    <source>
        <dbReference type="Pfam" id="PF17746"/>
    </source>
</evidence>
<dbReference type="EMBL" id="DQUO01000066">
    <property type="protein sequence ID" value="HIP91715.1"/>
    <property type="molecule type" value="Genomic_DNA"/>
</dbReference>
<comment type="similarity">
    <text evidence="1">Belongs to the SfsA family.</text>
</comment>
<reference evidence="5" key="1">
    <citation type="journal article" date="2020" name="ISME J.">
        <title>Gammaproteobacteria mediating utilization of methyl-, sulfur- and petroleum organic compounds in deep ocean hydrothermal plumes.</title>
        <authorList>
            <person name="Zhou Z."/>
            <person name="Liu Y."/>
            <person name="Pan J."/>
            <person name="Cron B.R."/>
            <person name="Toner B.M."/>
            <person name="Anantharaman K."/>
            <person name="Breier J.A."/>
            <person name="Dick G.J."/>
            <person name="Li M."/>
        </authorList>
    </citation>
    <scope>NUCLEOTIDE SEQUENCE</scope>
    <source>
        <strain evidence="4">SZUA-1453</strain>
        <strain evidence="5">SZUA-1471</strain>
    </source>
</reference>
<dbReference type="EMBL" id="DQUI01000033">
    <property type="protein sequence ID" value="HIP84243.1"/>
    <property type="molecule type" value="Genomic_DNA"/>
</dbReference>
<organism evidence="5 6">
    <name type="scientific">Methanothermococcus okinawensis</name>
    <dbReference type="NCBI Taxonomy" id="155863"/>
    <lineage>
        <taxon>Archaea</taxon>
        <taxon>Methanobacteriati</taxon>
        <taxon>Methanobacteriota</taxon>
        <taxon>Methanomada group</taxon>
        <taxon>Methanococci</taxon>
        <taxon>Methanococcales</taxon>
        <taxon>Methanococcaceae</taxon>
        <taxon>Methanothermococcus</taxon>
    </lineage>
</organism>
<dbReference type="Gene3D" id="2.40.50.580">
    <property type="match status" value="1"/>
</dbReference>
<evidence type="ECO:0000256" key="1">
    <source>
        <dbReference type="HAMAP-Rule" id="MF_00095"/>
    </source>
</evidence>
<feature type="domain" description="SfsA N-terminal OB" evidence="3">
    <location>
        <begin position="18"/>
        <end position="82"/>
    </location>
</feature>
<dbReference type="Proteomes" id="UP000643554">
    <property type="component" value="Unassembled WGS sequence"/>
</dbReference>
<sequence>MKLMDLKELGNIEVGRFIKRENRFLGKILVDNRERSCHIADTGRLRDILVKNREIWVIKNREGLKTDYTLVGVNVKGEWVLVNSALHSNIAYRAIEKGVLGYIPKRIRREVTFKNSRFDFLVDNNTFVELKGCNLVKGNTGYFPDAPTKRGVKHLKELIEAKERGYNAVILIMALRRCNYFLPNWETDRAFSEMFYRALEKGVDFKGFRIKLGEDGKVYLKSPLKLAVLR</sequence>
<evidence type="ECO:0000259" key="2">
    <source>
        <dbReference type="Pfam" id="PF03749"/>
    </source>
</evidence>
<accession>A0A833E4J0</accession>
<dbReference type="PANTHER" id="PTHR30545:SF2">
    <property type="entry name" value="SUGAR FERMENTATION STIMULATION PROTEIN A"/>
    <property type="match status" value="1"/>
</dbReference>
<gene>
    <name evidence="1 5" type="primary">sfsA</name>
    <name evidence="4" type="ORF">EYH15_01970</name>
    <name evidence="5" type="ORF">EYH21_05400</name>
</gene>
<protein>
    <recommendedName>
        <fullName evidence="1">Sugar fermentation stimulation protein homolog</fullName>
    </recommendedName>
</protein>
<feature type="domain" description="Sugar fermentation stimulation protein C-terminal" evidence="2">
    <location>
        <begin position="86"/>
        <end position="214"/>
    </location>
</feature>
<dbReference type="CDD" id="cd22357">
    <property type="entry name" value="SfsA-like"/>
    <property type="match status" value="1"/>
</dbReference>
<evidence type="ECO:0000313" key="5">
    <source>
        <dbReference type="EMBL" id="HIP91715.1"/>
    </source>
</evidence>
<dbReference type="InterPro" id="IPR041465">
    <property type="entry name" value="SfsA_N"/>
</dbReference>
<dbReference type="Gene3D" id="3.40.1350.60">
    <property type="match status" value="1"/>
</dbReference>
<dbReference type="Pfam" id="PF17746">
    <property type="entry name" value="SfsA_N"/>
    <property type="match status" value="1"/>
</dbReference>
<dbReference type="Proteomes" id="UP000618343">
    <property type="component" value="Unassembled WGS sequence"/>
</dbReference>
<evidence type="ECO:0000313" key="4">
    <source>
        <dbReference type="EMBL" id="HIP84243.1"/>
    </source>
</evidence>
<dbReference type="AlphaFoldDB" id="A0A833E4J0"/>
<dbReference type="HAMAP" id="MF_00095">
    <property type="entry name" value="SfsA"/>
    <property type="match status" value="1"/>
</dbReference>
<comment type="caution">
    <text evidence="5">The sequence shown here is derived from an EMBL/GenBank/DDBJ whole genome shotgun (WGS) entry which is preliminary data.</text>
</comment>
<dbReference type="GO" id="GO:0003677">
    <property type="term" value="F:DNA binding"/>
    <property type="evidence" value="ECO:0007669"/>
    <property type="project" value="InterPro"/>
</dbReference>
<dbReference type="Pfam" id="PF03749">
    <property type="entry name" value="SfsA"/>
    <property type="match status" value="1"/>
</dbReference>
<proteinExistence type="inferred from homology"/>
<evidence type="ECO:0000313" key="6">
    <source>
        <dbReference type="Proteomes" id="UP000618343"/>
    </source>
</evidence>
<dbReference type="NCBIfam" id="TIGR00230">
    <property type="entry name" value="sfsA"/>
    <property type="match status" value="1"/>
</dbReference>
<dbReference type="PANTHER" id="PTHR30545">
    <property type="entry name" value="SUGAR FERMENTATION STIMULATION PROTEIN A"/>
    <property type="match status" value="1"/>
</dbReference>
<name>A0A833E4J0_9EURY</name>
<dbReference type="InterPro" id="IPR005224">
    <property type="entry name" value="SfsA"/>
</dbReference>